<proteinExistence type="predicted"/>
<dbReference type="Gene3D" id="3.40.1710.10">
    <property type="entry name" value="abc type-2 transporter like domain"/>
    <property type="match status" value="1"/>
</dbReference>
<feature type="transmembrane region" description="Helical" evidence="5">
    <location>
        <begin position="646"/>
        <end position="665"/>
    </location>
</feature>
<keyword evidence="8" id="KW-1185">Reference proteome</keyword>
<keyword evidence="2 5" id="KW-0812">Transmembrane</keyword>
<evidence type="ECO:0000256" key="2">
    <source>
        <dbReference type="ARBA" id="ARBA00022692"/>
    </source>
</evidence>
<dbReference type="RefSeq" id="WP_247339892.1">
    <property type="nucleotide sequence ID" value="NZ_CP095550.1"/>
</dbReference>
<dbReference type="InterPro" id="IPR017501">
    <property type="entry name" value="Phage_infect_YhgE_C"/>
</dbReference>
<organism evidence="7 8">
    <name type="scientific">Metabacillus endolithicus</name>
    <dbReference type="NCBI Taxonomy" id="1535204"/>
    <lineage>
        <taxon>Bacteria</taxon>
        <taxon>Bacillati</taxon>
        <taxon>Bacillota</taxon>
        <taxon>Bacilli</taxon>
        <taxon>Bacillales</taxon>
        <taxon>Bacillaceae</taxon>
        <taxon>Metabacillus</taxon>
    </lineage>
</organism>
<protein>
    <submittedName>
        <fullName evidence="7">YhgE/Pip family protein</fullName>
    </submittedName>
</protein>
<dbReference type="NCBIfam" id="TIGR03057">
    <property type="entry name" value="xxxLxxG_by_4"/>
    <property type="match status" value="1"/>
</dbReference>
<dbReference type="PANTHER" id="PTHR43077">
    <property type="entry name" value="TRANSPORT PERMEASE YVFS-RELATED"/>
    <property type="match status" value="1"/>
</dbReference>
<feature type="domain" description="ABC-2 type transporter transmembrane" evidence="6">
    <location>
        <begin position="488"/>
        <end position="721"/>
    </location>
</feature>
<evidence type="ECO:0000256" key="1">
    <source>
        <dbReference type="ARBA" id="ARBA00004141"/>
    </source>
</evidence>
<feature type="transmembrane region" description="Helical" evidence="5">
    <location>
        <begin position="17"/>
        <end position="40"/>
    </location>
</feature>
<dbReference type="NCBIfam" id="TIGR03062">
    <property type="entry name" value="pip_yhgE_Cterm"/>
    <property type="match status" value="1"/>
</dbReference>
<feature type="transmembrane region" description="Helical" evidence="5">
    <location>
        <begin position="548"/>
        <end position="570"/>
    </location>
</feature>
<feature type="domain" description="ABC-2 type transporter transmembrane" evidence="6">
    <location>
        <begin position="23"/>
        <end position="165"/>
    </location>
</feature>
<name>A0ABW5C5C8_9BACI</name>
<dbReference type="PANTHER" id="PTHR43077:SF5">
    <property type="entry name" value="PHAGE INFECTION PROTEIN"/>
    <property type="match status" value="1"/>
</dbReference>
<evidence type="ECO:0000256" key="4">
    <source>
        <dbReference type="ARBA" id="ARBA00023136"/>
    </source>
</evidence>
<dbReference type="EMBL" id="JBHUIK010000006">
    <property type="protein sequence ID" value="MFD2216266.1"/>
    <property type="molecule type" value="Genomic_DNA"/>
</dbReference>
<sequence>MSLIKAEWKALLKNRKVLIAVIGVLFIPLMYSGGYLSAFWDPYGQLDQLPVAVVNQDEGAIFEGEPLDVGNELIETLKEDSTFNWHYVEKDEAEKGLKNHDYYMIIEIPKNFSENATTLLGDRPQILELSFKTNKGYNFISGQIGESAVEKIKEEVSHSLTKTYAEGLFENIELMADGISEANDGSQDINNGVSELKEGSNTLNDNLKQLVTKSVTFKEGLNEAEKGTVKLADGMTEVEKGLTAMLQGQNDLYNGSVETESGTNQLVTGLKSSLEGIQKLERSLPDLTTGTEQLHTSAPELVTGTKQLAEGSLKASEGAVHLSENLSGVTNKVNEMVTKLEGTSIPEEQKAELMALAEALNSINNGQQQLATNLTELTAGAENLHEKVVDLPEKSTQLYEGTVAVQEAIDQIGTGQEKLYNGALQVNEGQSQITSGLATFGEKINQMKIGVTRLTNGGVKLEGGIHELAQGAVALEDGSVQLADGSTKMDSGLTELSDGTNELSSKLAEATDDTKDVKGTKDQYDMIAEPVQLSKEEINKVSNYGTGLAPYFLSLALFVGTLLFTVVFPLRKPAGEPSSGMSWFISKFSILFVVSILQAVLADILLLYGLGLEVKNIGLFFLFSILTSLTFMAIVQFFVTTMADPGRFIAIIILILQLTTSAGTFPLELLPDVFQMIHHWLPMTYSVAGLRAIISTGDFTEMWYQAYVLIGFFAMFMIGTIIYFSIKVKKSNVQENVGIIEG</sequence>
<feature type="transmembrane region" description="Helical" evidence="5">
    <location>
        <begin position="590"/>
        <end position="611"/>
    </location>
</feature>
<keyword evidence="4 5" id="KW-0472">Membrane</keyword>
<dbReference type="InterPro" id="IPR013525">
    <property type="entry name" value="ABC2_TM"/>
</dbReference>
<gene>
    <name evidence="7" type="ORF">ACFSKK_21560</name>
</gene>
<comment type="caution">
    <text evidence="7">The sequence shown here is derived from an EMBL/GenBank/DDBJ whole genome shotgun (WGS) entry which is preliminary data.</text>
</comment>
<dbReference type="NCBIfam" id="TIGR03061">
    <property type="entry name" value="pip_yhgE_Nterm"/>
    <property type="match status" value="1"/>
</dbReference>
<feature type="transmembrane region" description="Helical" evidence="5">
    <location>
        <begin position="617"/>
        <end position="639"/>
    </location>
</feature>
<dbReference type="Proteomes" id="UP001597318">
    <property type="component" value="Unassembled WGS sequence"/>
</dbReference>
<reference evidence="8" key="1">
    <citation type="journal article" date="2019" name="Int. J. Syst. Evol. Microbiol.">
        <title>The Global Catalogue of Microorganisms (GCM) 10K type strain sequencing project: providing services to taxonomists for standard genome sequencing and annotation.</title>
        <authorList>
            <consortium name="The Broad Institute Genomics Platform"/>
            <consortium name="The Broad Institute Genome Sequencing Center for Infectious Disease"/>
            <person name="Wu L."/>
            <person name="Ma J."/>
        </authorList>
    </citation>
    <scope>NUCLEOTIDE SEQUENCE [LARGE SCALE GENOMIC DNA]</scope>
    <source>
        <strain evidence="8">CGMCC 1.15474</strain>
    </source>
</reference>
<dbReference type="SUPFAM" id="SSF58104">
    <property type="entry name" value="Methyl-accepting chemotaxis protein (MCP) signaling domain"/>
    <property type="match status" value="1"/>
</dbReference>
<dbReference type="Pfam" id="PF12698">
    <property type="entry name" value="ABC2_membrane_3"/>
    <property type="match status" value="2"/>
</dbReference>
<comment type="subcellular location">
    <subcellularLocation>
        <location evidence="1">Membrane</location>
        <topology evidence="1">Multi-pass membrane protein</topology>
    </subcellularLocation>
</comment>
<evidence type="ECO:0000259" key="6">
    <source>
        <dbReference type="Pfam" id="PF12698"/>
    </source>
</evidence>
<evidence type="ECO:0000313" key="8">
    <source>
        <dbReference type="Proteomes" id="UP001597318"/>
    </source>
</evidence>
<accession>A0ABW5C5C8</accession>
<feature type="transmembrane region" description="Helical" evidence="5">
    <location>
        <begin position="706"/>
        <end position="726"/>
    </location>
</feature>
<evidence type="ECO:0000256" key="3">
    <source>
        <dbReference type="ARBA" id="ARBA00022989"/>
    </source>
</evidence>
<dbReference type="InterPro" id="IPR023908">
    <property type="entry name" value="xxxLxxG_rpt"/>
</dbReference>
<dbReference type="InterPro" id="IPR017500">
    <property type="entry name" value="Phage_infect_YhgE_N"/>
</dbReference>
<evidence type="ECO:0000313" key="7">
    <source>
        <dbReference type="EMBL" id="MFD2216266.1"/>
    </source>
</evidence>
<keyword evidence="3 5" id="KW-1133">Transmembrane helix</keyword>
<dbReference type="InterPro" id="IPR051328">
    <property type="entry name" value="T7SS_ABC-Transporter"/>
</dbReference>
<evidence type="ECO:0000256" key="5">
    <source>
        <dbReference type="SAM" id="Phobius"/>
    </source>
</evidence>